<comment type="caution">
    <text evidence="2">The sequence shown here is derived from an EMBL/GenBank/DDBJ whole genome shotgun (WGS) entry which is preliminary data.</text>
</comment>
<dbReference type="Gene3D" id="3.90.320.10">
    <property type="match status" value="1"/>
</dbReference>
<proteinExistence type="predicted"/>
<evidence type="ECO:0000313" key="2">
    <source>
        <dbReference type="EMBL" id="PIV12885.1"/>
    </source>
</evidence>
<dbReference type="AlphaFoldDB" id="A0A2M7BYX0"/>
<dbReference type="Proteomes" id="UP000230324">
    <property type="component" value="Unassembled WGS sequence"/>
</dbReference>
<dbReference type="InterPro" id="IPR011604">
    <property type="entry name" value="PDDEXK-like_dom_sf"/>
</dbReference>
<dbReference type="InterPro" id="IPR038726">
    <property type="entry name" value="PDDEXK_AddAB-type"/>
</dbReference>
<gene>
    <name evidence="2" type="ORF">COS47_00155</name>
</gene>
<dbReference type="Pfam" id="PF12705">
    <property type="entry name" value="PDDEXK_1"/>
    <property type="match status" value="1"/>
</dbReference>
<protein>
    <recommendedName>
        <fullName evidence="1">PD-(D/E)XK endonuclease-like domain-containing protein</fullName>
    </recommendedName>
</protein>
<sequence length="229" mass="27301">MLKEIIDKHYQDKRDERAKNKFYISDADKCPRQIFFKFKKAPRKEMEARILRIFDQGNYVHLRLMRDLFSLGIVVASEIDIPPKEDISGRADAIIRIDNELYLVDFKSINSSILQRMEKPKEEHVLQLQLYLHFFNLKKGILLYEGKDTSELKEFPVNYDKKLVKKVLNDFKRLKINVQKNLLPQQLPDYPENWQCQYCQFKEICSIAGPENVKWEDLKKKIESQNESN</sequence>
<organism evidence="2 3">
    <name type="scientific">Candidatus Nealsonbacteria bacterium CG03_land_8_20_14_0_80_36_12</name>
    <dbReference type="NCBI Taxonomy" id="1974701"/>
    <lineage>
        <taxon>Bacteria</taxon>
        <taxon>Candidatus Nealsoniibacteriota</taxon>
    </lineage>
</organism>
<dbReference type="PANTHER" id="PTHR36531">
    <property type="entry name" value="CRISPR-ASSOCIATED EXONUCLEASE CAS4"/>
    <property type="match status" value="1"/>
</dbReference>
<dbReference type="InterPro" id="IPR051827">
    <property type="entry name" value="Cas4_exonuclease"/>
</dbReference>
<dbReference type="EMBL" id="PEUV01000003">
    <property type="protein sequence ID" value="PIV12885.1"/>
    <property type="molecule type" value="Genomic_DNA"/>
</dbReference>
<feature type="domain" description="PD-(D/E)XK endonuclease-like" evidence="1">
    <location>
        <begin position="74"/>
        <end position="205"/>
    </location>
</feature>
<accession>A0A2M7BYX0</accession>
<evidence type="ECO:0000313" key="3">
    <source>
        <dbReference type="Proteomes" id="UP000230324"/>
    </source>
</evidence>
<evidence type="ECO:0000259" key="1">
    <source>
        <dbReference type="Pfam" id="PF12705"/>
    </source>
</evidence>
<name>A0A2M7BYX0_9BACT</name>
<dbReference type="PANTHER" id="PTHR36531:SF2">
    <property type="entry name" value="CRISPR-ASSOCIATED EXONUCLEASE CAS4"/>
    <property type="match status" value="1"/>
</dbReference>
<reference evidence="3" key="1">
    <citation type="submission" date="2017-09" db="EMBL/GenBank/DDBJ databases">
        <title>Depth-based differentiation of microbial function through sediment-hosted aquifers and enrichment of novel symbionts in the deep terrestrial subsurface.</title>
        <authorList>
            <person name="Probst A.J."/>
            <person name="Ladd B."/>
            <person name="Jarett J.K."/>
            <person name="Geller-Mcgrath D.E."/>
            <person name="Sieber C.M.K."/>
            <person name="Emerson J.B."/>
            <person name="Anantharaman K."/>
            <person name="Thomas B.C."/>
            <person name="Malmstrom R."/>
            <person name="Stieglmeier M."/>
            <person name="Klingl A."/>
            <person name="Woyke T."/>
            <person name="Ryan C.M."/>
            <person name="Banfield J.F."/>
        </authorList>
    </citation>
    <scope>NUCLEOTIDE SEQUENCE [LARGE SCALE GENOMIC DNA]</scope>
</reference>